<dbReference type="EMBL" id="LR216287">
    <property type="protein sequence ID" value="VFJ13932.1"/>
    <property type="molecule type" value="Genomic_DNA"/>
</dbReference>
<gene>
    <name evidence="1" type="ORF">NFRAN_1610</name>
</gene>
<evidence type="ECO:0000313" key="1">
    <source>
        <dbReference type="EMBL" id="VFJ13932.1"/>
    </source>
</evidence>
<dbReference type="KEGG" id="nfn:NFRAN_1610"/>
<accession>A0A484IE48</accession>
<protein>
    <submittedName>
        <fullName evidence="1">Uncharacterized protein</fullName>
    </submittedName>
</protein>
<sequence>MNIPVLEYFQMHMPRNYKNNKNNDKYLRKIDFHFMILVTKMTYIVPNNMISSIVQ</sequence>
<evidence type="ECO:0000313" key="2">
    <source>
        <dbReference type="Proteomes" id="UP000294299"/>
    </source>
</evidence>
<dbReference type="AlphaFoldDB" id="A0A484IE48"/>
<keyword evidence="2" id="KW-1185">Reference proteome</keyword>
<reference evidence="1 2" key="1">
    <citation type="submission" date="2019-02" db="EMBL/GenBank/DDBJ databases">
        <authorList>
            <person name="Lehtovirta-Morley E L."/>
        </authorList>
    </citation>
    <scope>NUCLEOTIDE SEQUENCE [LARGE SCALE GENOMIC DNA]</scope>
    <source>
        <strain evidence="1">NFRAN1</strain>
    </source>
</reference>
<organism evidence="1 2">
    <name type="scientific">Candidatus Nitrosocosmicus franklandianus</name>
    <dbReference type="NCBI Taxonomy" id="1798806"/>
    <lineage>
        <taxon>Archaea</taxon>
        <taxon>Nitrososphaerota</taxon>
        <taxon>Nitrososphaeria</taxon>
        <taxon>Nitrososphaerales</taxon>
        <taxon>Nitrososphaeraceae</taxon>
        <taxon>Candidatus Nitrosocosmicus</taxon>
    </lineage>
</organism>
<proteinExistence type="predicted"/>
<dbReference type="Proteomes" id="UP000294299">
    <property type="component" value="Chromosome NFRAN"/>
</dbReference>
<name>A0A484IE48_9ARCH</name>